<evidence type="ECO:0000313" key="2">
    <source>
        <dbReference type="EMBL" id="AXJ04144.1"/>
    </source>
</evidence>
<dbReference type="RefSeq" id="WP_115077120.1">
    <property type="nucleotide sequence ID" value="NZ_CP022313.1"/>
</dbReference>
<accession>A0A345UUJ2</accession>
<dbReference type="Proteomes" id="UP000254535">
    <property type="component" value="Chromosome"/>
</dbReference>
<dbReference type="InterPro" id="IPR054191">
    <property type="entry name" value="DUF6896"/>
</dbReference>
<feature type="domain" description="DUF6896" evidence="1">
    <location>
        <begin position="11"/>
        <end position="133"/>
    </location>
</feature>
<reference evidence="2 3" key="1">
    <citation type="submission" date="2017-07" db="EMBL/GenBank/DDBJ databases">
        <title>Genome sequence of Pseudomonas NEP1.</title>
        <authorList>
            <person name="Nascimento F.X."/>
        </authorList>
    </citation>
    <scope>NUCLEOTIDE SEQUENCE [LARGE SCALE GENOMIC DNA]</scope>
    <source>
        <strain evidence="2 3">NEP1</strain>
    </source>
</reference>
<proteinExistence type="predicted"/>
<dbReference type="AlphaFoldDB" id="A0A345UUJ2"/>
<evidence type="ECO:0000313" key="3">
    <source>
        <dbReference type="Proteomes" id="UP000254535"/>
    </source>
</evidence>
<name>A0A345UUJ2_PSEFL</name>
<protein>
    <recommendedName>
        <fullName evidence="1">DUF6896 domain-containing protein</fullName>
    </recommendedName>
</protein>
<evidence type="ECO:0000259" key="1">
    <source>
        <dbReference type="Pfam" id="PF21837"/>
    </source>
</evidence>
<organism evidence="2 3">
    <name type="scientific">Pseudomonas fluorescens</name>
    <dbReference type="NCBI Taxonomy" id="294"/>
    <lineage>
        <taxon>Bacteria</taxon>
        <taxon>Pseudomonadati</taxon>
        <taxon>Pseudomonadota</taxon>
        <taxon>Gammaproteobacteria</taxon>
        <taxon>Pseudomonadales</taxon>
        <taxon>Pseudomonadaceae</taxon>
        <taxon>Pseudomonas</taxon>
    </lineage>
</organism>
<gene>
    <name evidence="2" type="ORF">CFN16_08345</name>
</gene>
<sequence length="142" mass="16454">MSDQNEALEILINDFISTVEFGTSVFELEFGTRDIRRLWHTKAIERCGKVTGGVKYELHGIGCFIHLPKETVDFDYGPNGEINGFDIWRLYNFACDRPSKHKKYCDEETVEKEFKEYLKLGKIKKMSAISNLYVLADSRETD</sequence>
<dbReference type="EMBL" id="CP022313">
    <property type="protein sequence ID" value="AXJ04144.1"/>
    <property type="molecule type" value="Genomic_DNA"/>
</dbReference>
<dbReference type="Pfam" id="PF21837">
    <property type="entry name" value="DUF6896"/>
    <property type="match status" value="1"/>
</dbReference>